<keyword evidence="3" id="KW-1185">Reference proteome</keyword>
<evidence type="ECO:0000313" key="2">
    <source>
        <dbReference type="EMBL" id="MDI9232880.1"/>
    </source>
</evidence>
<comment type="caution">
    <text evidence="2">The sequence shown here is derived from an EMBL/GenBank/DDBJ whole genome shotgun (WGS) entry which is preliminary data.</text>
</comment>
<feature type="signal peptide" evidence="1">
    <location>
        <begin position="1"/>
        <end position="28"/>
    </location>
</feature>
<evidence type="ECO:0000256" key="1">
    <source>
        <dbReference type="SAM" id="SignalP"/>
    </source>
</evidence>
<dbReference type="Proteomes" id="UP001431902">
    <property type="component" value="Unassembled WGS sequence"/>
</dbReference>
<gene>
    <name evidence="2" type="ORF">QLQ16_03425</name>
</gene>
<protein>
    <submittedName>
        <fullName evidence="2">Uncharacterized protein</fullName>
    </submittedName>
</protein>
<dbReference type="PROSITE" id="PS51257">
    <property type="entry name" value="PROKAR_LIPOPROTEIN"/>
    <property type="match status" value="1"/>
</dbReference>
<organism evidence="2 3">
    <name type="scientific">Limnohabitans lacus</name>
    <dbReference type="NCBI Taxonomy" id="3045173"/>
    <lineage>
        <taxon>Bacteria</taxon>
        <taxon>Pseudomonadati</taxon>
        <taxon>Pseudomonadota</taxon>
        <taxon>Betaproteobacteria</taxon>
        <taxon>Burkholderiales</taxon>
        <taxon>Comamonadaceae</taxon>
        <taxon>Limnohabitans</taxon>
    </lineage>
</organism>
<proteinExistence type="predicted"/>
<dbReference type="RefSeq" id="WP_283223285.1">
    <property type="nucleotide sequence ID" value="NZ_JASGBH010000002.1"/>
</dbReference>
<feature type="chain" id="PRO_5046312686" evidence="1">
    <location>
        <begin position="29"/>
        <end position="109"/>
    </location>
</feature>
<sequence>MRTWTPRLMGLLGKGAALCAVLALSACASSIWTPQASFGEAVRQAQQIQVLDPAAPKPPVAEVGTDGVIAKSAVDRYQKSFEVLPLPVNVLNIGVGTGTAAGAGAMGVR</sequence>
<name>A0ABT6X435_9BURK</name>
<accession>A0ABT6X435</accession>
<reference evidence="2" key="1">
    <citation type="submission" date="2023-05" db="EMBL/GenBank/DDBJ databases">
        <title>Limnohabitans sp. strain HM2-2 Genome sequencing and assembly.</title>
        <authorList>
            <person name="Jung Y."/>
        </authorList>
    </citation>
    <scope>NUCLEOTIDE SEQUENCE</scope>
    <source>
        <strain evidence="2">HM2-2</strain>
    </source>
</reference>
<keyword evidence="1" id="KW-0732">Signal</keyword>
<dbReference type="EMBL" id="JASGBH010000002">
    <property type="protein sequence ID" value="MDI9232880.1"/>
    <property type="molecule type" value="Genomic_DNA"/>
</dbReference>
<evidence type="ECO:0000313" key="3">
    <source>
        <dbReference type="Proteomes" id="UP001431902"/>
    </source>
</evidence>